<accession>A0AAV2TEJ5</accession>
<evidence type="ECO:0008006" key="3">
    <source>
        <dbReference type="Google" id="ProtNLM"/>
    </source>
</evidence>
<proteinExistence type="predicted"/>
<organism evidence="1 2">
    <name type="scientific">Calicophoron daubneyi</name>
    <name type="common">Rumen fluke</name>
    <name type="synonym">Paramphistomum daubneyi</name>
    <dbReference type="NCBI Taxonomy" id="300641"/>
    <lineage>
        <taxon>Eukaryota</taxon>
        <taxon>Metazoa</taxon>
        <taxon>Spiralia</taxon>
        <taxon>Lophotrochozoa</taxon>
        <taxon>Platyhelminthes</taxon>
        <taxon>Trematoda</taxon>
        <taxon>Digenea</taxon>
        <taxon>Plagiorchiida</taxon>
        <taxon>Pronocephalata</taxon>
        <taxon>Paramphistomoidea</taxon>
        <taxon>Paramphistomidae</taxon>
        <taxon>Calicophoron</taxon>
    </lineage>
</organism>
<name>A0AAV2TEJ5_CALDB</name>
<evidence type="ECO:0000313" key="2">
    <source>
        <dbReference type="Proteomes" id="UP001497525"/>
    </source>
</evidence>
<dbReference type="Proteomes" id="UP001497525">
    <property type="component" value="Unassembled WGS sequence"/>
</dbReference>
<sequence length="108" mass="12236">MTFEAAAKSFMLSRSTIPLQNITGQAKQWANRETVFVEDQTCSINPFHYNLEYPTSSLYPILFYPFGCTYHGIETLSYYIASVGSEIPWTPTLRLKVGTINIVNTESI</sequence>
<evidence type="ECO:0000313" key="1">
    <source>
        <dbReference type="EMBL" id="CAL5133897.1"/>
    </source>
</evidence>
<dbReference type="EMBL" id="CAXLJL010000159">
    <property type="protein sequence ID" value="CAL5133897.1"/>
    <property type="molecule type" value="Genomic_DNA"/>
</dbReference>
<reference evidence="1" key="1">
    <citation type="submission" date="2024-06" db="EMBL/GenBank/DDBJ databases">
        <authorList>
            <person name="Liu X."/>
            <person name="Lenzi L."/>
            <person name="Haldenby T S."/>
            <person name="Uol C."/>
        </authorList>
    </citation>
    <scope>NUCLEOTIDE SEQUENCE</scope>
</reference>
<dbReference type="AlphaFoldDB" id="A0AAV2TEJ5"/>
<gene>
    <name evidence="1" type="ORF">CDAUBV1_LOCUS7109</name>
</gene>
<comment type="caution">
    <text evidence="1">The sequence shown here is derived from an EMBL/GenBank/DDBJ whole genome shotgun (WGS) entry which is preliminary data.</text>
</comment>
<protein>
    <recommendedName>
        <fullName evidence="3">Arrestin-like N-terminal domain-containing protein</fullName>
    </recommendedName>
</protein>